<protein>
    <submittedName>
        <fullName evidence="1">Aldose 1-epimerase</fullName>
    </submittedName>
</protein>
<dbReference type="EMBL" id="LSCV01000002">
    <property type="protein sequence ID" value="KXB42492.1"/>
    <property type="molecule type" value="Genomic_DNA"/>
</dbReference>
<dbReference type="GO" id="GO:0005975">
    <property type="term" value="P:carbohydrate metabolic process"/>
    <property type="evidence" value="ECO:0007669"/>
    <property type="project" value="InterPro"/>
</dbReference>
<keyword evidence="2" id="KW-1185">Reference proteome</keyword>
<dbReference type="SUPFAM" id="SSF74650">
    <property type="entry name" value="Galactose mutarotase-like"/>
    <property type="match status" value="1"/>
</dbReference>
<gene>
    <name evidence="1" type="ORF">HMPREF1872_00168</name>
</gene>
<evidence type="ECO:0000313" key="1">
    <source>
        <dbReference type="EMBL" id="KXB42492.1"/>
    </source>
</evidence>
<reference evidence="2" key="1">
    <citation type="submission" date="2016-01" db="EMBL/GenBank/DDBJ databases">
        <authorList>
            <person name="Mitreva M."/>
            <person name="Pepin K.H."/>
            <person name="Mihindukulasuriya K.A."/>
            <person name="Fulton R."/>
            <person name="Fronick C."/>
            <person name="O'Laughlin M."/>
            <person name="Miner T."/>
            <person name="Herter B."/>
            <person name="Rosa B.A."/>
            <person name="Cordes M."/>
            <person name="Tomlinson C."/>
            <person name="Wollam A."/>
            <person name="Palsikar V.B."/>
            <person name="Mardis E.R."/>
            <person name="Wilson R.K."/>
        </authorList>
    </citation>
    <scope>NUCLEOTIDE SEQUENCE [LARGE SCALE GENOMIC DNA]</scope>
    <source>
        <strain evidence="2">KA00274</strain>
    </source>
</reference>
<dbReference type="OrthoDB" id="9795355at2"/>
<dbReference type="InterPro" id="IPR014718">
    <property type="entry name" value="GH-type_carb-bd"/>
</dbReference>
<dbReference type="Gene3D" id="2.70.98.10">
    <property type="match status" value="1"/>
</dbReference>
<evidence type="ECO:0000313" key="2">
    <source>
        <dbReference type="Proteomes" id="UP000070080"/>
    </source>
</evidence>
<sequence length="304" mass="35051">MQVNAKVYTLETDNAKLAVKALGAELTSWQPAKKQEWLHQSDHVWQGQAPLLFPFVGGLHEQSYIYKHEQYKMPKHGFVREREFTYEAAKSYKHANEACLCLTYTSTKADFELYPFRFKLEAYFYLAGSKLKQALKIYNLEETPLYCAAGFHPAFKLPENLGQLNDFALAFPHKEQVQRLQLSYLSGLQLLLANLNMALKDNLWAWQVKDFEDQCWFFQTNGTEIELVHNKTKKAILHLSSNLPVLGVWQPYQPLTGSDFICLEPWSSSVGLDGQVCDLEKWQDRIKLEPKSTCTLEYIAQALI</sequence>
<comment type="caution">
    <text evidence="1">The sequence shown here is derived from an EMBL/GenBank/DDBJ whole genome shotgun (WGS) entry which is preliminary data.</text>
</comment>
<dbReference type="Pfam" id="PF01263">
    <property type="entry name" value="Aldose_epim"/>
    <property type="match status" value="1"/>
</dbReference>
<dbReference type="AlphaFoldDB" id="A0A133YH27"/>
<dbReference type="PANTHER" id="PTHR11122">
    <property type="entry name" value="APOSPORY-ASSOCIATED PROTEIN C-RELATED"/>
    <property type="match status" value="1"/>
</dbReference>
<proteinExistence type="predicted"/>
<dbReference type="InterPro" id="IPR008183">
    <property type="entry name" value="Aldose_1/G6P_1-epimerase"/>
</dbReference>
<dbReference type="InterPro" id="IPR011013">
    <property type="entry name" value="Gal_mutarotase_sf_dom"/>
</dbReference>
<dbReference type="STRING" id="1497955.HMPREF1872_00168"/>
<dbReference type="PANTHER" id="PTHR11122:SF13">
    <property type="entry name" value="GLUCOSE-6-PHOSPHATE 1-EPIMERASE"/>
    <property type="match status" value="1"/>
</dbReference>
<dbReference type="RefSeq" id="WP_066712523.1">
    <property type="nucleotide sequence ID" value="NZ_JARFNM010000001.1"/>
</dbReference>
<accession>A0A133YH27</accession>
<name>A0A133YH27_9FIRM</name>
<dbReference type="GO" id="GO:0016853">
    <property type="term" value="F:isomerase activity"/>
    <property type="evidence" value="ECO:0007669"/>
    <property type="project" value="InterPro"/>
</dbReference>
<organism evidence="1 2">
    <name type="scientific">Amygdalobacter nucleatus</name>
    <dbReference type="NCBI Taxonomy" id="3029274"/>
    <lineage>
        <taxon>Bacteria</taxon>
        <taxon>Bacillati</taxon>
        <taxon>Bacillota</taxon>
        <taxon>Clostridia</taxon>
        <taxon>Eubacteriales</taxon>
        <taxon>Oscillospiraceae</taxon>
        <taxon>Amygdalobacter</taxon>
    </lineage>
</organism>
<dbReference type="Proteomes" id="UP000070080">
    <property type="component" value="Unassembled WGS sequence"/>
</dbReference>
<dbReference type="GO" id="GO:0030246">
    <property type="term" value="F:carbohydrate binding"/>
    <property type="evidence" value="ECO:0007669"/>
    <property type="project" value="InterPro"/>
</dbReference>